<name>A0A812X0N7_9DINO</name>
<dbReference type="OrthoDB" id="424139at2759"/>
<dbReference type="Proteomes" id="UP000601435">
    <property type="component" value="Unassembled WGS sequence"/>
</dbReference>
<evidence type="ECO:0000313" key="3">
    <source>
        <dbReference type="Proteomes" id="UP000601435"/>
    </source>
</evidence>
<feature type="non-terminal residue" evidence="2">
    <location>
        <position position="1"/>
    </location>
</feature>
<evidence type="ECO:0000256" key="1">
    <source>
        <dbReference type="SAM" id="Phobius"/>
    </source>
</evidence>
<keyword evidence="1" id="KW-1133">Transmembrane helix</keyword>
<keyword evidence="1" id="KW-0812">Transmembrane</keyword>
<feature type="transmembrane region" description="Helical" evidence="1">
    <location>
        <begin position="43"/>
        <end position="64"/>
    </location>
</feature>
<keyword evidence="1" id="KW-0472">Membrane</keyword>
<feature type="transmembrane region" description="Helical" evidence="1">
    <location>
        <begin position="12"/>
        <end position="31"/>
    </location>
</feature>
<gene>
    <name evidence="2" type="ORF">SNEC2469_LOCUS20524</name>
</gene>
<dbReference type="AlphaFoldDB" id="A0A812X0N7"/>
<accession>A0A812X0N7</accession>
<keyword evidence="3" id="KW-1185">Reference proteome</keyword>
<evidence type="ECO:0000313" key="2">
    <source>
        <dbReference type="EMBL" id="CAE7711282.1"/>
    </source>
</evidence>
<organism evidence="2 3">
    <name type="scientific">Symbiodinium necroappetens</name>
    <dbReference type="NCBI Taxonomy" id="1628268"/>
    <lineage>
        <taxon>Eukaryota</taxon>
        <taxon>Sar</taxon>
        <taxon>Alveolata</taxon>
        <taxon>Dinophyceae</taxon>
        <taxon>Suessiales</taxon>
        <taxon>Symbiodiniaceae</taxon>
        <taxon>Symbiodinium</taxon>
    </lineage>
</organism>
<sequence>MGGCSNLPDGFWEGLLDLLVSAVTLLILRVVSDSSKYDMIVNISLVALLVSMVLWRLHLLWLSYSSYGGNLPYSCGHATVGGKELPGLLRANEGSIGAHDLEFSVR</sequence>
<reference evidence="2" key="1">
    <citation type="submission" date="2021-02" db="EMBL/GenBank/DDBJ databases">
        <authorList>
            <person name="Dougan E. K."/>
            <person name="Rhodes N."/>
            <person name="Thang M."/>
            <person name="Chan C."/>
        </authorList>
    </citation>
    <scope>NUCLEOTIDE SEQUENCE</scope>
</reference>
<comment type="caution">
    <text evidence="2">The sequence shown here is derived from an EMBL/GenBank/DDBJ whole genome shotgun (WGS) entry which is preliminary data.</text>
</comment>
<protein>
    <submittedName>
        <fullName evidence="2">Uncharacterized protein</fullName>
    </submittedName>
</protein>
<proteinExistence type="predicted"/>
<dbReference type="EMBL" id="CAJNJA010035779">
    <property type="protein sequence ID" value="CAE7711282.1"/>
    <property type="molecule type" value="Genomic_DNA"/>
</dbReference>